<dbReference type="AlphaFoldDB" id="A0AAW0L8A4"/>
<keyword evidence="2" id="KW-0677">Repeat</keyword>
<dbReference type="InterPro" id="IPR002219">
    <property type="entry name" value="PKC_DAG/PE"/>
</dbReference>
<keyword evidence="3" id="KW-0862">Zinc</keyword>
<name>A0AAW0L8A4_QUESU</name>
<accession>A0AAW0L8A4</accession>
<protein>
    <recommendedName>
        <fullName evidence="4">Phorbol-ester/DAG-type domain-containing protein</fullName>
    </recommendedName>
</protein>
<dbReference type="GO" id="GO:0046872">
    <property type="term" value="F:metal ion binding"/>
    <property type="evidence" value="ECO:0007669"/>
    <property type="project" value="UniProtKB-KW"/>
</dbReference>
<feature type="domain" description="Phorbol-ester/DAG-type" evidence="4">
    <location>
        <begin position="369"/>
        <end position="423"/>
    </location>
</feature>
<evidence type="ECO:0000256" key="1">
    <source>
        <dbReference type="ARBA" id="ARBA00022723"/>
    </source>
</evidence>
<keyword evidence="1" id="KW-0479">Metal-binding</keyword>
<dbReference type="SUPFAM" id="SSF57889">
    <property type="entry name" value="Cysteine-rich domain"/>
    <property type="match status" value="5"/>
</dbReference>
<dbReference type="Proteomes" id="UP000237347">
    <property type="component" value="Unassembled WGS sequence"/>
</dbReference>
<dbReference type="EMBL" id="PKMF04000146">
    <property type="protein sequence ID" value="KAK7847118.1"/>
    <property type="molecule type" value="Genomic_DNA"/>
</dbReference>
<proteinExistence type="predicted"/>
<reference evidence="5 6" key="1">
    <citation type="journal article" date="2018" name="Sci. Data">
        <title>The draft genome sequence of cork oak.</title>
        <authorList>
            <person name="Ramos A.M."/>
            <person name="Usie A."/>
            <person name="Barbosa P."/>
            <person name="Barros P.M."/>
            <person name="Capote T."/>
            <person name="Chaves I."/>
            <person name="Simoes F."/>
            <person name="Abreu I."/>
            <person name="Carrasquinho I."/>
            <person name="Faro C."/>
            <person name="Guimaraes J.B."/>
            <person name="Mendonca D."/>
            <person name="Nobrega F."/>
            <person name="Rodrigues L."/>
            <person name="Saibo N.J.M."/>
            <person name="Varela M.C."/>
            <person name="Egas C."/>
            <person name="Matos J."/>
            <person name="Miguel C.M."/>
            <person name="Oliveira M.M."/>
            <person name="Ricardo C.P."/>
            <person name="Goncalves S."/>
        </authorList>
    </citation>
    <scope>NUCLEOTIDE SEQUENCE [LARGE SCALE GENOMIC DNA]</scope>
    <source>
        <strain evidence="6">cv. HL8</strain>
    </source>
</reference>
<dbReference type="PANTHER" id="PTHR46288">
    <property type="entry name" value="PHORBOL-ESTER/DAG-TYPE DOMAIN-CONTAINING PROTEIN"/>
    <property type="match status" value="1"/>
</dbReference>
<dbReference type="Gramene" id="rna-CFP56_66596">
    <property type="protein sequence ID" value="cds-POF21379.1"/>
    <property type="gene ID" value="gene-CFP56_66596"/>
</dbReference>
<gene>
    <name evidence="5" type="ORF">CFP56_007075</name>
</gene>
<evidence type="ECO:0000313" key="5">
    <source>
        <dbReference type="EMBL" id="KAK7847118.1"/>
    </source>
</evidence>
<dbReference type="SMART" id="SM00109">
    <property type="entry name" value="C1"/>
    <property type="match status" value="3"/>
</dbReference>
<feature type="domain" description="Phorbol-ester/DAG-type" evidence="4">
    <location>
        <begin position="71"/>
        <end position="128"/>
    </location>
</feature>
<feature type="domain" description="Phorbol-ester/DAG-type" evidence="4">
    <location>
        <begin position="196"/>
        <end position="242"/>
    </location>
</feature>
<evidence type="ECO:0000256" key="3">
    <source>
        <dbReference type="ARBA" id="ARBA00022833"/>
    </source>
</evidence>
<dbReference type="Pfam" id="PF03107">
    <property type="entry name" value="C1_2"/>
    <property type="match status" value="7"/>
</dbReference>
<dbReference type="InterPro" id="IPR046349">
    <property type="entry name" value="C1-like_sf"/>
</dbReference>
<sequence length="498" mass="56984">MEVDHFSHEHPLTFIENEKQISRKHRKKNVICKGCQKFCTFPLYACTQTQCSFYLHKSCAEFPTEFQNPFHPHGPLMLRFDPNKSFPCRACFKSCNGFYFQCEVCNFDLHVDCAFLTTTAEEEQQQGCKQLQHFIHLHPLILVDKKDEVVNRVKCHICGEHCFGACYGCDPCGIFLHKPCAEFQYPQEIQNFTHSCPLTLQTRVHPFRCQACDTCMMGISYRCEQCRINIDVECALLRSIKSDDGKQIKHFNHRHPLTLTEKLGDGDQVHCFACGQGCLGTTYYVCNKYGGEFSIHESCADFAPRIYDYLHPDHPLSLLLRPTNTTPVRFRCNACCGDCCDLTYRCELCDFNLHRECTGQVPTIKYENHRHLLLLVPKMGAEAKCNACESTCGCDSLIFRCPQCDFNLHVQCGPLPYTIKHKCHVDSLTLTDSPVEDDSDDEFYCDVCEEERNPRFPFYCCAGCQFVAEVSCVISEVCSSFAPLLRFSFGLQSVGFEI</sequence>
<dbReference type="PANTHER" id="PTHR46288:SF27">
    <property type="entry name" value="CYSTEINE_HISTIDINE-RICH C1 DOMAIN FAMILY PROTEIN"/>
    <property type="match status" value="1"/>
</dbReference>
<evidence type="ECO:0000259" key="4">
    <source>
        <dbReference type="SMART" id="SM00109"/>
    </source>
</evidence>
<comment type="caution">
    <text evidence="5">The sequence shown here is derived from an EMBL/GenBank/DDBJ whole genome shotgun (WGS) entry which is preliminary data.</text>
</comment>
<evidence type="ECO:0000313" key="6">
    <source>
        <dbReference type="Proteomes" id="UP000237347"/>
    </source>
</evidence>
<keyword evidence="6" id="KW-1185">Reference proteome</keyword>
<dbReference type="InterPro" id="IPR004146">
    <property type="entry name" value="DC1"/>
</dbReference>
<organism evidence="5 6">
    <name type="scientific">Quercus suber</name>
    <name type="common">Cork oak</name>
    <dbReference type="NCBI Taxonomy" id="58331"/>
    <lineage>
        <taxon>Eukaryota</taxon>
        <taxon>Viridiplantae</taxon>
        <taxon>Streptophyta</taxon>
        <taxon>Embryophyta</taxon>
        <taxon>Tracheophyta</taxon>
        <taxon>Spermatophyta</taxon>
        <taxon>Magnoliopsida</taxon>
        <taxon>eudicotyledons</taxon>
        <taxon>Gunneridae</taxon>
        <taxon>Pentapetalae</taxon>
        <taxon>rosids</taxon>
        <taxon>fabids</taxon>
        <taxon>Fagales</taxon>
        <taxon>Fagaceae</taxon>
        <taxon>Quercus</taxon>
    </lineage>
</organism>
<evidence type="ECO:0000256" key="2">
    <source>
        <dbReference type="ARBA" id="ARBA00022737"/>
    </source>
</evidence>